<dbReference type="SUPFAM" id="SSF55957">
    <property type="entry name" value="Phosphoglucomutase, C-terminal domain"/>
    <property type="match status" value="1"/>
</dbReference>
<dbReference type="InterPro" id="IPR036900">
    <property type="entry name" value="A-D-PHexomutase_C_sf"/>
</dbReference>
<dbReference type="Gene3D" id="3.30.310.50">
    <property type="entry name" value="Alpha-D-phosphohexomutase, C-terminal domain"/>
    <property type="match status" value="1"/>
</dbReference>
<evidence type="ECO:0000259" key="10">
    <source>
        <dbReference type="Pfam" id="PF02880"/>
    </source>
</evidence>
<dbReference type="Proteomes" id="UP000054845">
    <property type="component" value="Unassembled WGS sequence"/>
</dbReference>
<dbReference type="CDD" id="cd05799">
    <property type="entry name" value="PGM2"/>
    <property type="match status" value="1"/>
</dbReference>
<dbReference type="EMBL" id="CCYA01000065">
    <property type="protein sequence ID" value="CEH11824.1"/>
    <property type="molecule type" value="Genomic_DNA"/>
</dbReference>
<dbReference type="PRINTS" id="PR00509">
    <property type="entry name" value="PGMPMM"/>
</dbReference>
<dbReference type="InterPro" id="IPR005844">
    <property type="entry name" value="A-D-PHexomutase_a/b/a-I"/>
</dbReference>
<evidence type="ECO:0000313" key="12">
    <source>
        <dbReference type="Proteomes" id="UP000054845"/>
    </source>
</evidence>
<evidence type="ECO:0000256" key="3">
    <source>
        <dbReference type="ARBA" id="ARBA00022553"/>
    </source>
</evidence>
<dbReference type="GO" id="GO:0000287">
    <property type="term" value="F:magnesium ion binding"/>
    <property type="evidence" value="ECO:0007669"/>
    <property type="project" value="InterPro"/>
</dbReference>
<keyword evidence="12" id="KW-1185">Reference proteome</keyword>
<dbReference type="Pfam" id="PF02879">
    <property type="entry name" value="PGM_PMM_II"/>
    <property type="match status" value="1"/>
</dbReference>
<protein>
    <submittedName>
        <fullName evidence="11">Phosphoglucomutase/phosphomannomutase</fullName>
    </submittedName>
</protein>
<sequence length="624" mass="68089">MSGLLASRSAGGAPLCTSTSPYAPSALAWLSKDPDQRTRDQLESLLAREDADSHAELQVAFKERLAFGTAGLRGIVGPGPGRMNLLVVQETTLGLAKFVKEEYGEDAGRNQGVVVAYDGRLDSESFAASAACVLAAQGITVHLFKQKAPTPLCGFAVRKLDARAGIVITASHNPPEYNGYKVYRAGGTQINTPIDDQIARHIDEVAKETRPPLSIDLLQAVQKGLIRWLEPSIFDEYAQAILDRTSAPLSQASLQPKDFKVAYTPLHGVGAPVGEELLKRRGYAFFTVPEQREPDGHFPTVKFPNPEELGAMDKVIALANEQGCEIAIANDPDADRLSVCARNKSGSMLQLSGDDIGSLLGDTLLRRAEKRAAERGSNLSKSWVLNTIVSSRLLARLALKYGASHRETPTGFKWLGPAASRLDEAGDEFLFAYEEALGYMVLNLVWDKDGLSALLLLADLAFELRQEGKTLLDRLEEVHRSVGLAVNTQRTIRLTPGMSGAEVMKRIRSNLPSRLGEHEVLLIEDLKDAPKAQDCREGQMPRSDVVRFYFETPDIKRGTASLEEIRLGAPRIQVRPSGTEPKVKIYCESALGPLHPGAVYATERARIANQLEDIVNVTFDFLRG</sequence>
<feature type="domain" description="Alpha-D-phosphohexomutase C-terminal" evidence="7">
    <location>
        <begin position="558"/>
        <end position="589"/>
    </location>
</feature>
<evidence type="ECO:0000256" key="1">
    <source>
        <dbReference type="ARBA" id="ARBA00001946"/>
    </source>
</evidence>
<dbReference type="Pfam" id="PF00408">
    <property type="entry name" value="PGM_PMM_IV"/>
    <property type="match status" value="1"/>
</dbReference>
<dbReference type="InterPro" id="IPR005846">
    <property type="entry name" value="A-D-PHexomutase_a/b/a-III"/>
</dbReference>
<keyword evidence="5" id="KW-0460">Magnesium</keyword>
<dbReference type="AlphaFoldDB" id="A0A0P1B8G3"/>
<accession>A0A0P1B8G3</accession>
<dbReference type="PROSITE" id="PS00710">
    <property type="entry name" value="PGM_PMM"/>
    <property type="match status" value="1"/>
</dbReference>
<dbReference type="STRING" id="401625.A0A0P1B8G3"/>
<reference evidence="12" key="1">
    <citation type="submission" date="2014-09" db="EMBL/GenBank/DDBJ databases">
        <authorList>
            <person name="Sharma Rahul"/>
            <person name="Thines Marco"/>
        </authorList>
    </citation>
    <scope>NUCLEOTIDE SEQUENCE [LARGE SCALE GENOMIC DNA]</scope>
</reference>
<organism evidence="11 12">
    <name type="scientific">Ceraceosorus bombacis</name>
    <dbReference type="NCBI Taxonomy" id="401625"/>
    <lineage>
        <taxon>Eukaryota</taxon>
        <taxon>Fungi</taxon>
        <taxon>Dikarya</taxon>
        <taxon>Basidiomycota</taxon>
        <taxon>Ustilaginomycotina</taxon>
        <taxon>Exobasidiomycetes</taxon>
        <taxon>Ceraceosorales</taxon>
        <taxon>Ceraceosoraceae</taxon>
        <taxon>Ceraceosorus</taxon>
    </lineage>
</organism>
<evidence type="ECO:0000259" key="8">
    <source>
        <dbReference type="Pfam" id="PF02878"/>
    </source>
</evidence>
<dbReference type="InterPro" id="IPR005845">
    <property type="entry name" value="A-D-PHexomutase_a/b/a-II"/>
</dbReference>
<dbReference type="GO" id="GO:0005634">
    <property type="term" value="C:nucleus"/>
    <property type="evidence" value="ECO:0007669"/>
    <property type="project" value="TreeGrafter"/>
</dbReference>
<feature type="domain" description="Alpha-D-phosphohexomutase alpha/beta/alpha" evidence="9">
    <location>
        <begin position="236"/>
        <end position="340"/>
    </location>
</feature>
<evidence type="ECO:0000256" key="2">
    <source>
        <dbReference type="ARBA" id="ARBA00010231"/>
    </source>
</evidence>
<dbReference type="InterPro" id="IPR016066">
    <property type="entry name" value="A-D-PHexomutase_CS"/>
</dbReference>
<evidence type="ECO:0000256" key="4">
    <source>
        <dbReference type="ARBA" id="ARBA00022723"/>
    </source>
</evidence>
<feature type="domain" description="Alpha-D-phosphohexomutase alpha/beta/alpha" evidence="8">
    <location>
        <begin position="65"/>
        <end position="206"/>
    </location>
</feature>
<evidence type="ECO:0000259" key="7">
    <source>
        <dbReference type="Pfam" id="PF00408"/>
    </source>
</evidence>
<dbReference type="InterPro" id="IPR005843">
    <property type="entry name" value="A-D-PHexomutase_C"/>
</dbReference>
<proteinExistence type="inferred from homology"/>
<evidence type="ECO:0000256" key="6">
    <source>
        <dbReference type="ARBA" id="ARBA00023235"/>
    </source>
</evidence>
<keyword evidence="4" id="KW-0479">Metal-binding</keyword>
<dbReference type="GO" id="GO:0005975">
    <property type="term" value="P:carbohydrate metabolic process"/>
    <property type="evidence" value="ECO:0007669"/>
    <property type="project" value="InterPro"/>
</dbReference>
<comment type="cofactor">
    <cofactor evidence="1">
        <name>Mg(2+)</name>
        <dbReference type="ChEBI" id="CHEBI:18420"/>
    </cofactor>
</comment>
<dbReference type="Gene3D" id="3.40.120.10">
    <property type="entry name" value="Alpha-D-Glucose-1,6-Bisphosphate, subunit A, domain 3"/>
    <property type="match status" value="3"/>
</dbReference>
<dbReference type="OrthoDB" id="8300170at2759"/>
<dbReference type="PANTHER" id="PTHR45745">
    <property type="entry name" value="PHOSPHOMANNOMUTASE 45A"/>
    <property type="match status" value="1"/>
</dbReference>
<dbReference type="GO" id="GO:0006166">
    <property type="term" value="P:purine ribonucleoside salvage"/>
    <property type="evidence" value="ECO:0007669"/>
    <property type="project" value="TreeGrafter"/>
</dbReference>
<dbReference type="Pfam" id="PF02880">
    <property type="entry name" value="PGM_PMM_III"/>
    <property type="match status" value="1"/>
</dbReference>
<dbReference type="InterPro" id="IPR005841">
    <property type="entry name" value="Alpha-D-phosphohexomutase_SF"/>
</dbReference>
<name>A0A0P1B8G3_9BASI</name>
<dbReference type="GO" id="GO:0008973">
    <property type="term" value="F:phosphopentomutase activity"/>
    <property type="evidence" value="ECO:0007669"/>
    <property type="project" value="TreeGrafter"/>
</dbReference>
<dbReference type="InterPro" id="IPR016055">
    <property type="entry name" value="A-D-PHexomutase_a/b/a-I/II/III"/>
</dbReference>
<feature type="domain" description="Alpha-D-phosphohexomutase alpha/beta/alpha" evidence="10">
    <location>
        <begin position="363"/>
        <end position="476"/>
    </location>
</feature>
<dbReference type="PANTHER" id="PTHR45745:SF1">
    <property type="entry name" value="PHOSPHOGLUCOMUTASE 2B-RELATED"/>
    <property type="match status" value="1"/>
</dbReference>
<dbReference type="SUPFAM" id="SSF53738">
    <property type="entry name" value="Phosphoglucomutase, first 3 domains"/>
    <property type="match status" value="3"/>
</dbReference>
<evidence type="ECO:0000313" key="11">
    <source>
        <dbReference type="EMBL" id="CEH11824.1"/>
    </source>
</evidence>
<keyword evidence="3" id="KW-0597">Phosphoprotein</keyword>
<dbReference type="Pfam" id="PF02878">
    <property type="entry name" value="PGM_PMM_I"/>
    <property type="match status" value="1"/>
</dbReference>
<evidence type="ECO:0000256" key="5">
    <source>
        <dbReference type="ARBA" id="ARBA00022842"/>
    </source>
</evidence>
<keyword evidence="6" id="KW-0413">Isomerase</keyword>
<evidence type="ECO:0000259" key="9">
    <source>
        <dbReference type="Pfam" id="PF02879"/>
    </source>
</evidence>
<comment type="similarity">
    <text evidence="2">Belongs to the phosphohexose mutase family.</text>
</comment>